<feature type="compositionally biased region" description="Basic and acidic residues" evidence="1">
    <location>
        <begin position="129"/>
        <end position="140"/>
    </location>
</feature>
<name>A0A644XAH0_9ZZZZ</name>
<dbReference type="AlphaFoldDB" id="A0A644XAH0"/>
<dbReference type="EMBL" id="VSSQ01002082">
    <property type="protein sequence ID" value="MPM13200.1"/>
    <property type="molecule type" value="Genomic_DNA"/>
</dbReference>
<proteinExistence type="predicted"/>
<feature type="region of interest" description="Disordered" evidence="1">
    <location>
        <begin position="70"/>
        <end position="140"/>
    </location>
</feature>
<organism evidence="2">
    <name type="scientific">bioreactor metagenome</name>
    <dbReference type="NCBI Taxonomy" id="1076179"/>
    <lineage>
        <taxon>unclassified sequences</taxon>
        <taxon>metagenomes</taxon>
        <taxon>ecological metagenomes</taxon>
    </lineage>
</organism>
<feature type="compositionally biased region" description="Basic and acidic residues" evidence="1">
    <location>
        <begin position="77"/>
        <end position="92"/>
    </location>
</feature>
<comment type="caution">
    <text evidence="2">The sequence shown here is derived from an EMBL/GenBank/DDBJ whole genome shotgun (WGS) entry which is preliminary data.</text>
</comment>
<feature type="compositionally biased region" description="Basic and acidic residues" evidence="1">
    <location>
        <begin position="102"/>
        <end position="115"/>
    </location>
</feature>
<accession>A0A644XAH0</accession>
<sequence length="140" mass="15176">MLRGAGGRQQHGVAVEVDGRGAVGLLGERADLEAHDVLAERAVVDDGFGEMDVGSLHGDSFRVRRRTHGRSVYGDRSSIEVRGRTPLGDHRRTGVTGVSREPLPRTEDSRSDRALRTAVDVVSMTGEMVTDRTDSTRPGR</sequence>
<protein>
    <submittedName>
        <fullName evidence="2">Uncharacterized protein</fullName>
    </submittedName>
</protein>
<reference evidence="2" key="1">
    <citation type="submission" date="2019-08" db="EMBL/GenBank/DDBJ databases">
        <authorList>
            <person name="Kucharzyk K."/>
            <person name="Murdoch R.W."/>
            <person name="Higgins S."/>
            <person name="Loffler F."/>
        </authorList>
    </citation>
    <scope>NUCLEOTIDE SEQUENCE</scope>
</reference>
<evidence type="ECO:0000313" key="2">
    <source>
        <dbReference type="EMBL" id="MPM13200.1"/>
    </source>
</evidence>
<evidence type="ECO:0000256" key="1">
    <source>
        <dbReference type="SAM" id="MobiDB-lite"/>
    </source>
</evidence>
<gene>
    <name evidence="2" type="ORF">SDC9_59555</name>
</gene>